<dbReference type="Proteomes" id="UP000178912">
    <property type="component" value="Unassembled WGS sequence"/>
</dbReference>
<evidence type="ECO:0000313" key="2">
    <source>
        <dbReference type="EMBL" id="CZS98863.1"/>
    </source>
</evidence>
<reference evidence="3" key="1">
    <citation type="submission" date="2016-03" db="EMBL/GenBank/DDBJ databases">
        <authorList>
            <person name="Guldener U."/>
        </authorList>
    </citation>
    <scope>NUCLEOTIDE SEQUENCE [LARGE SCALE GENOMIC DNA]</scope>
    <source>
        <strain evidence="3">04CH-RAC-A.6.1</strain>
    </source>
</reference>
<protein>
    <submittedName>
        <fullName evidence="2">Uncharacterized protein</fullName>
    </submittedName>
</protein>
<gene>
    <name evidence="2" type="ORF">RAG0_07428</name>
</gene>
<keyword evidence="3" id="KW-1185">Reference proteome</keyword>
<proteinExistence type="predicted"/>
<organism evidence="2 3">
    <name type="scientific">Rhynchosporium agropyri</name>
    <dbReference type="NCBI Taxonomy" id="914238"/>
    <lineage>
        <taxon>Eukaryota</taxon>
        <taxon>Fungi</taxon>
        <taxon>Dikarya</taxon>
        <taxon>Ascomycota</taxon>
        <taxon>Pezizomycotina</taxon>
        <taxon>Leotiomycetes</taxon>
        <taxon>Helotiales</taxon>
        <taxon>Ploettnerulaceae</taxon>
        <taxon>Rhynchosporium</taxon>
    </lineage>
</organism>
<evidence type="ECO:0000313" key="3">
    <source>
        <dbReference type="Proteomes" id="UP000178912"/>
    </source>
</evidence>
<accession>A0A1E1KLG3</accession>
<sequence>MVAGEAGNPTTPSVGCSQPHVPSLARVRYGKHKRTPVDLGGGQRLDRRDREFSSANNDVDRDKAAYV</sequence>
<evidence type="ECO:0000256" key="1">
    <source>
        <dbReference type="SAM" id="MobiDB-lite"/>
    </source>
</evidence>
<name>A0A1E1KLG3_9HELO</name>
<dbReference type="AlphaFoldDB" id="A0A1E1KLG3"/>
<feature type="region of interest" description="Disordered" evidence="1">
    <location>
        <begin position="1"/>
        <end position="67"/>
    </location>
</feature>
<feature type="compositionally biased region" description="Basic and acidic residues" evidence="1">
    <location>
        <begin position="44"/>
        <end position="67"/>
    </location>
</feature>
<dbReference type="EMBL" id="FJUX01000038">
    <property type="protein sequence ID" value="CZS98863.1"/>
    <property type="molecule type" value="Genomic_DNA"/>
</dbReference>